<gene>
    <name evidence="2" type="ORF">HBR001_LOCUS5702</name>
</gene>
<reference evidence="2" key="1">
    <citation type="submission" date="2022-12" db="EMBL/GenBank/DDBJ databases">
        <authorList>
            <person name="Webb A."/>
        </authorList>
    </citation>
    <scope>NUCLEOTIDE SEQUENCE</scope>
    <source>
        <strain evidence="2">Hp1</strain>
    </source>
</reference>
<dbReference type="EMBL" id="CANTFL010001191">
    <property type="protein sequence ID" value="CAI5733013.1"/>
    <property type="molecule type" value="Genomic_DNA"/>
</dbReference>
<evidence type="ECO:0000256" key="1">
    <source>
        <dbReference type="SAM" id="MobiDB-lite"/>
    </source>
</evidence>
<feature type="compositionally biased region" description="Basic and acidic residues" evidence="1">
    <location>
        <begin position="54"/>
        <end position="67"/>
    </location>
</feature>
<sequence length="346" mass="39032">MRVYSLVFLTSSALSSRVDGVLEPASSNVTALDFPAVVRPLPDNDDDATASRSSTRDGPPDADERGPLVEPFSSAFSKIVGLGRRATLKGEQKEPQRSRLLMRDRVFVKYVDAALKDKEFGDLYRLYEASGQSMIDDLANHYGADVVARAVAAARKTNTDNPARFQEPSTTVEKLVKDLLQRWLKEKKELKDVFTALKINHYEFTAGELADILYNRQVDVSIVEFARKMTSPKLTLLEDYSKLKMADKSDVAYLRAIMDGFGGEKQLFLLLREANGKNFLIDKADELEDAFLKMCAFDGMSPSDAFKRLGTGQKAEEFFRTKRLDKMTKYVEDYNKKSLQHSQQLY</sequence>
<keyword evidence="3" id="KW-1185">Reference proteome</keyword>
<evidence type="ECO:0000313" key="3">
    <source>
        <dbReference type="Proteomes" id="UP001162031"/>
    </source>
</evidence>
<feature type="region of interest" description="Disordered" evidence="1">
    <location>
        <begin position="38"/>
        <end position="69"/>
    </location>
</feature>
<accession>A0AAV0UAC6</accession>
<dbReference type="AlphaFoldDB" id="A0AAV0UAC6"/>
<name>A0AAV0UAC6_HYABA</name>
<proteinExistence type="predicted"/>
<evidence type="ECO:0000313" key="2">
    <source>
        <dbReference type="EMBL" id="CAI5733013.1"/>
    </source>
</evidence>
<evidence type="ECO:0008006" key="4">
    <source>
        <dbReference type="Google" id="ProtNLM"/>
    </source>
</evidence>
<dbReference type="Proteomes" id="UP001162031">
    <property type="component" value="Unassembled WGS sequence"/>
</dbReference>
<comment type="caution">
    <text evidence="2">The sequence shown here is derived from an EMBL/GenBank/DDBJ whole genome shotgun (WGS) entry which is preliminary data.</text>
</comment>
<organism evidence="2 3">
    <name type="scientific">Hyaloperonospora brassicae</name>
    <name type="common">Brassica downy mildew</name>
    <name type="synonym">Peronospora brassicae</name>
    <dbReference type="NCBI Taxonomy" id="162125"/>
    <lineage>
        <taxon>Eukaryota</taxon>
        <taxon>Sar</taxon>
        <taxon>Stramenopiles</taxon>
        <taxon>Oomycota</taxon>
        <taxon>Peronosporomycetes</taxon>
        <taxon>Peronosporales</taxon>
        <taxon>Peronosporaceae</taxon>
        <taxon>Hyaloperonospora</taxon>
    </lineage>
</organism>
<protein>
    <recommendedName>
        <fullName evidence="4">RxLR effector candidate protein</fullName>
    </recommendedName>
</protein>